<proteinExistence type="predicted"/>
<feature type="domain" description="Acyltransferase 3" evidence="3">
    <location>
        <begin position="10"/>
        <end position="332"/>
    </location>
</feature>
<organism evidence="4 5">
    <name type="scientific">Sphingobium boeckii</name>
    <dbReference type="NCBI Taxonomy" id="1082345"/>
    <lineage>
        <taxon>Bacteria</taxon>
        <taxon>Pseudomonadati</taxon>
        <taxon>Pseudomonadota</taxon>
        <taxon>Alphaproteobacteria</taxon>
        <taxon>Sphingomonadales</taxon>
        <taxon>Sphingomonadaceae</taxon>
        <taxon>Sphingobium</taxon>
    </lineage>
</organism>
<dbReference type="Proteomes" id="UP000549617">
    <property type="component" value="Unassembled WGS sequence"/>
</dbReference>
<sequence length="373" mass="41273">MKPGAVFNPNVHGARGLFSAMVFVYHVYHSKLPTFAAVQGSLLEIWLLDSMKFGVELFFGISGLVIVGALTRAPSAAAFAWDRIARIFPALWASLLVFTAMRYWGGLPLPSFGLWAANFLAPPPFFSVPMVHPAAWSLGYEFTFYMLCALLWAVRGPNVRSWRWIAVITGTLLVILFPRGILMAAGVIIAAKLPRPAWMGRLARYPGVMLLIFLMAWRALDMAAHGKMRLMSPLHADFLEWLNLAPLIYITGVIGGIGLLGVEQGRGFTSHILRMRLMQWLGTISYSFYLWHPACMAIVKLAMHKSGLVEMIGPWSQIVFFILALGPSLVVSHVSQIVLEQRVTRWLRKLGHKRPSPPLAGAPAAVAGERDIA</sequence>
<evidence type="ECO:0000256" key="1">
    <source>
        <dbReference type="SAM" id="MobiDB-lite"/>
    </source>
</evidence>
<dbReference type="InterPro" id="IPR050879">
    <property type="entry name" value="Acyltransferase_3"/>
</dbReference>
<keyword evidence="2" id="KW-0472">Membrane</keyword>
<evidence type="ECO:0000313" key="5">
    <source>
        <dbReference type="Proteomes" id="UP000549617"/>
    </source>
</evidence>
<dbReference type="EMBL" id="JACIJC010000003">
    <property type="protein sequence ID" value="MBB5685760.1"/>
    <property type="molecule type" value="Genomic_DNA"/>
</dbReference>
<keyword evidence="5" id="KW-1185">Reference proteome</keyword>
<dbReference type="PANTHER" id="PTHR23028">
    <property type="entry name" value="ACETYLTRANSFERASE"/>
    <property type="match status" value="1"/>
</dbReference>
<feature type="transmembrane region" description="Helical" evidence="2">
    <location>
        <begin position="161"/>
        <end position="190"/>
    </location>
</feature>
<keyword evidence="2" id="KW-1133">Transmembrane helix</keyword>
<dbReference type="PANTHER" id="PTHR23028:SF53">
    <property type="entry name" value="ACYL_TRANSF_3 DOMAIN-CONTAINING PROTEIN"/>
    <property type="match status" value="1"/>
</dbReference>
<dbReference type="AlphaFoldDB" id="A0A7W9EF72"/>
<dbReference type="InterPro" id="IPR002656">
    <property type="entry name" value="Acyl_transf_3_dom"/>
</dbReference>
<feature type="transmembrane region" description="Helical" evidence="2">
    <location>
        <begin position="87"/>
        <end position="106"/>
    </location>
</feature>
<feature type="transmembrane region" description="Helical" evidence="2">
    <location>
        <begin position="57"/>
        <end position="80"/>
    </location>
</feature>
<feature type="transmembrane region" description="Helical" evidence="2">
    <location>
        <begin position="240"/>
        <end position="262"/>
    </location>
</feature>
<evidence type="ECO:0000313" key="4">
    <source>
        <dbReference type="EMBL" id="MBB5685760.1"/>
    </source>
</evidence>
<reference evidence="4 5" key="1">
    <citation type="submission" date="2020-08" db="EMBL/GenBank/DDBJ databases">
        <title>Genomic Encyclopedia of Type Strains, Phase IV (KMG-IV): sequencing the most valuable type-strain genomes for metagenomic binning, comparative biology and taxonomic classification.</title>
        <authorList>
            <person name="Goeker M."/>
        </authorList>
    </citation>
    <scope>NUCLEOTIDE SEQUENCE [LARGE SCALE GENOMIC DNA]</scope>
    <source>
        <strain evidence="4 5">DSM 25079</strain>
    </source>
</reference>
<keyword evidence="2" id="KW-0812">Transmembrane</keyword>
<dbReference type="RefSeq" id="WP_184017546.1">
    <property type="nucleotide sequence ID" value="NZ_JACIJC010000003.1"/>
</dbReference>
<dbReference type="GO" id="GO:0000271">
    <property type="term" value="P:polysaccharide biosynthetic process"/>
    <property type="evidence" value="ECO:0007669"/>
    <property type="project" value="TreeGrafter"/>
</dbReference>
<feature type="region of interest" description="Disordered" evidence="1">
    <location>
        <begin position="354"/>
        <end position="373"/>
    </location>
</feature>
<accession>A0A7W9EF72</accession>
<dbReference type="GO" id="GO:0016020">
    <property type="term" value="C:membrane"/>
    <property type="evidence" value="ECO:0007669"/>
    <property type="project" value="TreeGrafter"/>
</dbReference>
<feature type="transmembrane region" description="Helical" evidence="2">
    <location>
        <begin position="138"/>
        <end position="155"/>
    </location>
</feature>
<dbReference type="Pfam" id="PF01757">
    <property type="entry name" value="Acyl_transf_3"/>
    <property type="match status" value="1"/>
</dbReference>
<comment type="caution">
    <text evidence="4">The sequence shown here is derived from an EMBL/GenBank/DDBJ whole genome shotgun (WGS) entry which is preliminary data.</text>
</comment>
<protein>
    <submittedName>
        <fullName evidence="4">Peptidoglycan/LPS O-acetylase OafA/YrhL</fullName>
    </submittedName>
</protein>
<dbReference type="GO" id="GO:0016747">
    <property type="term" value="F:acyltransferase activity, transferring groups other than amino-acyl groups"/>
    <property type="evidence" value="ECO:0007669"/>
    <property type="project" value="InterPro"/>
</dbReference>
<feature type="transmembrane region" description="Helical" evidence="2">
    <location>
        <begin position="315"/>
        <end position="339"/>
    </location>
</feature>
<name>A0A7W9EF72_9SPHN</name>
<gene>
    <name evidence="4" type="ORF">FHS49_001776</name>
</gene>
<evidence type="ECO:0000256" key="2">
    <source>
        <dbReference type="SAM" id="Phobius"/>
    </source>
</evidence>
<feature type="transmembrane region" description="Helical" evidence="2">
    <location>
        <begin position="283"/>
        <end position="303"/>
    </location>
</feature>
<evidence type="ECO:0000259" key="3">
    <source>
        <dbReference type="Pfam" id="PF01757"/>
    </source>
</evidence>